<keyword evidence="3" id="KW-1185">Reference proteome</keyword>
<feature type="non-terminal residue" evidence="2">
    <location>
        <position position="1"/>
    </location>
</feature>
<evidence type="ECO:0000313" key="2">
    <source>
        <dbReference type="EMBL" id="KYP70651.1"/>
    </source>
</evidence>
<name>A0A151TUG9_CAJCA</name>
<proteinExistence type="predicted"/>
<feature type="region of interest" description="Disordered" evidence="1">
    <location>
        <begin position="1"/>
        <end position="40"/>
    </location>
</feature>
<gene>
    <name evidence="2" type="ORF">KK1_009877</name>
</gene>
<protein>
    <submittedName>
        <fullName evidence="2">Uncharacterized protein</fullName>
    </submittedName>
</protein>
<dbReference type="Gramene" id="C.cajan_09606.t">
    <property type="protein sequence ID" value="C.cajan_09606.t.cds1"/>
    <property type="gene ID" value="C.cajan_09606"/>
</dbReference>
<dbReference type="AlphaFoldDB" id="A0A151TUG9"/>
<reference evidence="2 3" key="1">
    <citation type="journal article" date="2012" name="Nat. Biotechnol.">
        <title>Draft genome sequence of pigeonpea (Cajanus cajan), an orphan legume crop of resource-poor farmers.</title>
        <authorList>
            <person name="Varshney R.K."/>
            <person name="Chen W."/>
            <person name="Li Y."/>
            <person name="Bharti A.K."/>
            <person name="Saxena R.K."/>
            <person name="Schlueter J.A."/>
            <person name="Donoghue M.T."/>
            <person name="Azam S."/>
            <person name="Fan G."/>
            <person name="Whaley A.M."/>
            <person name="Farmer A.D."/>
            <person name="Sheridan J."/>
            <person name="Iwata A."/>
            <person name="Tuteja R."/>
            <person name="Penmetsa R.V."/>
            <person name="Wu W."/>
            <person name="Upadhyaya H.D."/>
            <person name="Yang S.P."/>
            <person name="Shah T."/>
            <person name="Saxena K.B."/>
            <person name="Michael T."/>
            <person name="McCombie W.R."/>
            <person name="Yang B."/>
            <person name="Zhang G."/>
            <person name="Yang H."/>
            <person name="Wang J."/>
            <person name="Spillane C."/>
            <person name="Cook D.R."/>
            <person name="May G.D."/>
            <person name="Xu X."/>
            <person name="Jackson S.A."/>
        </authorList>
    </citation>
    <scope>NUCLEOTIDE SEQUENCE [LARGE SCALE GENOMIC DNA]</scope>
    <source>
        <strain evidence="3">cv. Asha</strain>
    </source>
</reference>
<dbReference type="EMBL" id="CM003605">
    <property type="protein sequence ID" value="KYP70651.1"/>
    <property type="molecule type" value="Genomic_DNA"/>
</dbReference>
<evidence type="ECO:0000256" key="1">
    <source>
        <dbReference type="SAM" id="MobiDB-lite"/>
    </source>
</evidence>
<evidence type="ECO:0000313" key="3">
    <source>
        <dbReference type="Proteomes" id="UP000075243"/>
    </source>
</evidence>
<organism evidence="2 3">
    <name type="scientific">Cajanus cajan</name>
    <name type="common">Pigeon pea</name>
    <name type="synonym">Cajanus indicus</name>
    <dbReference type="NCBI Taxonomy" id="3821"/>
    <lineage>
        <taxon>Eukaryota</taxon>
        <taxon>Viridiplantae</taxon>
        <taxon>Streptophyta</taxon>
        <taxon>Embryophyta</taxon>
        <taxon>Tracheophyta</taxon>
        <taxon>Spermatophyta</taxon>
        <taxon>Magnoliopsida</taxon>
        <taxon>eudicotyledons</taxon>
        <taxon>Gunneridae</taxon>
        <taxon>Pentapetalae</taxon>
        <taxon>rosids</taxon>
        <taxon>fabids</taxon>
        <taxon>Fabales</taxon>
        <taxon>Fabaceae</taxon>
        <taxon>Papilionoideae</taxon>
        <taxon>50 kb inversion clade</taxon>
        <taxon>NPAAA clade</taxon>
        <taxon>indigoferoid/millettioid clade</taxon>
        <taxon>Phaseoleae</taxon>
        <taxon>Cajanus</taxon>
    </lineage>
</organism>
<accession>A0A151TUG9</accession>
<sequence>ILPGTTVKSARAESLEMEGSSFPVRPGEPARGSPRLSATTLSAAQYTPAKLQGSAVKSQVAKKLEPGTS</sequence>
<feature type="region of interest" description="Disordered" evidence="1">
    <location>
        <begin position="50"/>
        <end position="69"/>
    </location>
</feature>
<dbReference type="Proteomes" id="UP000075243">
    <property type="component" value="Chromosome 3"/>
</dbReference>